<evidence type="ECO:0000313" key="9">
    <source>
        <dbReference type="Proteomes" id="UP001138997"/>
    </source>
</evidence>
<dbReference type="GO" id="GO:0016491">
    <property type="term" value="F:oxidoreductase activity"/>
    <property type="evidence" value="ECO:0007669"/>
    <property type="project" value="UniProtKB-KW"/>
</dbReference>
<keyword evidence="4" id="KW-1015">Disulfide bond</keyword>
<keyword evidence="2" id="KW-0732">Signal</keyword>
<gene>
    <name evidence="8" type="ORF">LR394_35315</name>
</gene>
<keyword evidence="6" id="KW-0812">Transmembrane</keyword>
<dbReference type="RefSeq" id="WP_231449031.1">
    <property type="nucleotide sequence ID" value="NZ_JAJOMB010000027.1"/>
</dbReference>
<proteinExistence type="inferred from homology"/>
<dbReference type="InterPro" id="IPR036249">
    <property type="entry name" value="Thioredoxin-like_sf"/>
</dbReference>
<evidence type="ECO:0000256" key="4">
    <source>
        <dbReference type="ARBA" id="ARBA00023157"/>
    </source>
</evidence>
<keyword evidence="6" id="KW-1133">Transmembrane helix</keyword>
<name>A0A9X1SXU0_9ACTN</name>
<keyword evidence="6" id="KW-0472">Membrane</keyword>
<comment type="similarity">
    <text evidence="1">Belongs to the thioredoxin family. DsbA subfamily.</text>
</comment>
<dbReference type="SUPFAM" id="SSF52833">
    <property type="entry name" value="Thioredoxin-like"/>
    <property type="match status" value="1"/>
</dbReference>
<keyword evidence="9" id="KW-1185">Reference proteome</keyword>
<evidence type="ECO:0000256" key="1">
    <source>
        <dbReference type="ARBA" id="ARBA00005791"/>
    </source>
</evidence>
<comment type="caution">
    <text evidence="8">The sequence shown here is derived from an EMBL/GenBank/DDBJ whole genome shotgun (WGS) entry which is preliminary data.</text>
</comment>
<dbReference type="Gene3D" id="3.40.30.10">
    <property type="entry name" value="Glutaredoxin"/>
    <property type="match status" value="1"/>
</dbReference>
<keyword evidence="5" id="KW-0676">Redox-active center</keyword>
<feature type="transmembrane region" description="Helical" evidence="6">
    <location>
        <begin position="30"/>
        <end position="51"/>
    </location>
</feature>
<evidence type="ECO:0000256" key="5">
    <source>
        <dbReference type="ARBA" id="ARBA00023284"/>
    </source>
</evidence>
<sequence length="250" mass="26716">MAGRESIGDRAAKVAQLRSRQAKAEARRRTLLVSGIVVVLVAVIVGSFVLVQNTRRGEAVADTAAPANLGPSNSITQGDDDAPVKVVVYEDFQCPYCAEFEAANREQLTAYVDRGDVQVQYRPIAFLDRASTDQYSTRALNAAAAVFDRAPESFVDFHNLLFDNQPTEGGAGLSNEQLIDYAAEAGATEPEIASAVRDLTYEGWTARITEQASKEGISGTPTVQVNGTSLESLDAISLKTAVDEALTQDG</sequence>
<protein>
    <submittedName>
        <fullName evidence="8">DsbA family protein</fullName>
    </submittedName>
</protein>
<evidence type="ECO:0000256" key="3">
    <source>
        <dbReference type="ARBA" id="ARBA00023002"/>
    </source>
</evidence>
<reference evidence="8" key="1">
    <citation type="submission" date="2021-11" db="EMBL/GenBank/DDBJ databases">
        <title>Streptomyces corallinus and Kineosporia corallina sp. nov., two new coral-derived marine actinobacteria.</title>
        <authorList>
            <person name="Buangrab K."/>
            <person name="Sutthacheep M."/>
            <person name="Yeemin T."/>
            <person name="Harunari E."/>
            <person name="Igarashi Y."/>
            <person name="Sripreechasak P."/>
            <person name="Kanchanasin P."/>
            <person name="Tanasupawat S."/>
            <person name="Phongsopitanun W."/>
        </authorList>
    </citation>
    <scope>NUCLEOTIDE SEQUENCE</scope>
    <source>
        <strain evidence="8">JCM 31032</strain>
    </source>
</reference>
<dbReference type="Proteomes" id="UP001138997">
    <property type="component" value="Unassembled WGS sequence"/>
</dbReference>
<accession>A0A9X1SXU0</accession>
<feature type="domain" description="Thioredoxin-like fold" evidence="7">
    <location>
        <begin position="73"/>
        <end position="243"/>
    </location>
</feature>
<dbReference type="PANTHER" id="PTHR13887">
    <property type="entry name" value="GLUTATHIONE S-TRANSFERASE KAPPA"/>
    <property type="match status" value="1"/>
</dbReference>
<organism evidence="8 9">
    <name type="scientific">Kineosporia babensis</name>
    <dbReference type="NCBI Taxonomy" id="499548"/>
    <lineage>
        <taxon>Bacteria</taxon>
        <taxon>Bacillati</taxon>
        <taxon>Actinomycetota</taxon>
        <taxon>Actinomycetes</taxon>
        <taxon>Kineosporiales</taxon>
        <taxon>Kineosporiaceae</taxon>
        <taxon>Kineosporia</taxon>
    </lineage>
</organism>
<dbReference type="Pfam" id="PF13462">
    <property type="entry name" value="Thioredoxin_4"/>
    <property type="match status" value="1"/>
</dbReference>
<keyword evidence="3" id="KW-0560">Oxidoreductase</keyword>
<evidence type="ECO:0000256" key="2">
    <source>
        <dbReference type="ARBA" id="ARBA00022729"/>
    </source>
</evidence>
<dbReference type="PANTHER" id="PTHR13887:SF14">
    <property type="entry name" value="DISULFIDE BOND FORMATION PROTEIN D"/>
    <property type="match status" value="1"/>
</dbReference>
<evidence type="ECO:0000259" key="7">
    <source>
        <dbReference type="Pfam" id="PF13462"/>
    </source>
</evidence>
<evidence type="ECO:0000313" key="8">
    <source>
        <dbReference type="EMBL" id="MCD5316179.1"/>
    </source>
</evidence>
<evidence type="ECO:0000256" key="6">
    <source>
        <dbReference type="SAM" id="Phobius"/>
    </source>
</evidence>
<dbReference type="AlphaFoldDB" id="A0A9X1SXU0"/>
<dbReference type="InterPro" id="IPR012336">
    <property type="entry name" value="Thioredoxin-like_fold"/>
</dbReference>
<dbReference type="EMBL" id="JAJOMB010000027">
    <property type="protein sequence ID" value="MCD5316179.1"/>
    <property type="molecule type" value="Genomic_DNA"/>
</dbReference>